<evidence type="ECO:0000313" key="2">
    <source>
        <dbReference type="EMBL" id="KAA0014619.1"/>
    </source>
</evidence>
<feature type="transmembrane region" description="Helical" evidence="1">
    <location>
        <begin position="65"/>
        <end position="83"/>
    </location>
</feature>
<keyword evidence="1" id="KW-0812">Transmembrane</keyword>
<dbReference type="EMBL" id="VTPY01000001">
    <property type="protein sequence ID" value="KAA0014619.1"/>
    <property type="molecule type" value="Genomic_DNA"/>
</dbReference>
<gene>
    <name evidence="2" type="ORF">F0A17_02965</name>
</gene>
<name>A0A7V7G302_9GAMM</name>
<proteinExistence type="predicted"/>
<dbReference type="RefSeq" id="WP_149326829.1">
    <property type="nucleotide sequence ID" value="NZ_VTPY01000001.1"/>
</dbReference>
<evidence type="ECO:0000313" key="3">
    <source>
        <dbReference type="Proteomes" id="UP000486760"/>
    </source>
</evidence>
<keyword evidence="1" id="KW-0472">Membrane</keyword>
<evidence type="ECO:0000256" key="1">
    <source>
        <dbReference type="SAM" id="Phobius"/>
    </source>
</evidence>
<dbReference type="Proteomes" id="UP000486760">
    <property type="component" value="Unassembled WGS sequence"/>
</dbReference>
<dbReference type="AlphaFoldDB" id="A0A7V7G302"/>
<reference evidence="2 3" key="1">
    <citation type="submission" date="2019-08" db="EMBL/GenBank/DDBJ databases">
        <title>Bioinformatics analysis of the strain L3 and L5.</title>
        <authorList>
            <person name="Li X."/>
        </authorList>
    </citation>
    <scope>NUCLEOTIDE SEQUENCE [LARGE SCALE GENOMIC DNA]</scope>
    <source>
        <strain evidence="2 3">L5</strain>
    </source>
</reference>
<keyword evidence="3" id="KW-1185">Reference proteome</keyword>
<accession>A0A7V7G302</accession>
<sequence>MQRLYFLIPDKETTTAIVDELGGMGLTKDHLHVMGKDWKPLETEGVPSATLIQTTDVVNASMRGAIVGAVLGLVLGLIAHFVLVDTNIVWMALGMVVFGALFGVWASSMVGVSVRDIKVSQYDKAIKRGAMLLIVDVPGEREEAFRAAIQRHHPDVVIDKVSAQNRKQHAGEGH</sequence>
<comment type="caution">
    <text evidence="2">The sequence shown here is derived from an EMBL/GenBank/DDBJ whole genome shotgun (WGS) entry which is preliminary data.</text>
</comment>
<organism evidence="2 3">
    <name type="scientific">Billgrantia pellis</name>
    <dbReference type="NCBI Taxonomy" id="2606936"/>
    <lineage>
        <taxon>Bacteria</taxon>
        <taxon>Pseudomonadati</taxon>
        <taxon>Pseudomonadota</taxon>
        <taxon>Gammaproteobacteria</taxon>
        <taxon>Oceanospirillales</taxon>
        <taxon>Halomonadaceae</taxon>
        <taxon>Billgrantia</taxon>
    </lineage>
</organism>
<keyword evidence="1" id="KW-1133">Transmembrane helix</keyword>
<feature type="transmembrane region" description="Helical" evidence="1">
    <location>
        <begin position="89"/>
        <end position="114"/>
    </location>
</feature>
<protein>
    <submittedName>
        <fullName evidence="2">DUF1269 domain-containing protein</fullName>
    </submittedName>
</protein>